<dbReference type="AlphaFoldDB" id="A0A5J5KUF2"/>
<protein>
    <submittedName>
        <fullName evidence="2">Uncharacterized protein</fullName>
    </submittedName>
</protein>
<feature type="region of interest" description="Disordered" evidence="1">
    <location>
        <begin position="58"/>
        <end position="86"/>
    </location>
</feature>
<evidence type="ECO:0000256" key="1">
    <source>
        <dbReference type="SAM" id="MobiDB-lite"/>
    </source>
</evidence>
<proteinExistence type="predicted"/>
<organism evidence="2 3">
    <name type="scientific">Kocuria coralli</name>
    <dbReference type="NCBI Taxonomy" id="1461025"/>
    <lineage>
        <taxon>Bacteria</taxon>
        <taxon>Bacillati</taxon>
        <taxon>Actinomycetota</taxon>
        <taxon>Actinomycetes</taxon>
        <taxon>Micrococcales</taxon>
        <taxon>Micrococcaceae</taxon>
        <taxon>Kocuria</taxon>
    </lineage>
</organism>
<dbReference type="EMBL" id="SZWF01000033">
    <property type="protein sequence ID" value="KAA9393008.1"/>
    <property type="molecule type" value="Genomic_DNA"/>
</dbReference>
<accession>A0A5J5KUF2</accession>
<gene>
    <name evidence="2" type="ORF">FCK90_14485</name>
</gene>
<dbReference type="Proteomes" id="UP000325957">
    <property type="component" value="Unassembled WGS sequence"/>
</dbReference>
<feature type="compositionally biased region" description="Acidic residues" evidence="1">
    <location>
        <begin position="66"/>
        <end position="79"/>
    </location>
</feature>
<evidence type="ECO:0000313" key="3">
    <source>
        <dbReference type="Proteomes" id="UP000325957"/>
    </source>
</evidence>
<keyword evidence="3" id="KW-1185">Reference proteome</keyword>
<sequence>MDLLGATITEKGSVNLGGATITEGGFIRLTGKHRMDEGTMASRVFRVEESLFKGSTKLEPGSIILPDEEPYPGDAVDEDPSGREPE</sequence>
<name>A0A5J5KUF2_9MICC</name>
<evidence type="ECO:0000313" key="2">
    <source>
        <dbReference type="EMBL" id="KAA9393008.1"/>
    </source>
</evidence>
<comment type="caution">
    <text evidence="2">The sequence shown here is derived from an EMBL/GenBank/DDBJ whole genome shotgun (WGS) entry which is preliminary data.</text>
</comment>
<reference evidence="2 3" key="1">
    <citation type="submission" date="2019-05" db="EMBL/GenBank/DDBJ databases">
        <title>Kocuria coralli sp. nov., a novel actinobacterium isolated from coral reef seawater.</title>
        <authorList>
            <person name="Li J."/>
        </authorList>
    </citation>
    <scope>NUCLEOTIDE SEQUENCE [LARGE SCALE GENOMIC DNA]</scope>
    <source>
        <strain evidence="2 3">SCSIO 13007</strain>
    </source>
</reference>